<protein>
    <recommendedName>
        <fullName evidence="6">Thioredoxin domain-containing protein</fullName>
    </recommendedName>
</protein>
<dbReference type="PROSITE" id="PS51352">
    <property type="entry name" value="THIOREDOXIN_2"/>
    <property type="match status" value="1"/>
</dbReference>
<evidence type="ECO:0000313" key="8">
    <source>
        <dbReference type="Proteomes" id="UP000192277"/>
    </source>
</evidence>
<evidence type="ECO:0000256" key="4">
    <source>
        <dbReference type="ARBA" id="ARBA00023284"/>
    </source>
</evidence>
<dbReference type="Pfam" id="PF00578">
    <property type="entry name" value="AhpC-TSA"/>
    <property type="match status" value="1"/>
</dbReference>
<sequence length="480" mass="55274">MKRLLSLAILLISCTLVAEAQSGYNIPITLKPYKNTYVYLGYYYGRLKALADSTMLDENGKGVFSGKEPLPGGIYFIVSPRKEILFELLLDKQQQFSISADSASLPNNVVFTGSQENNLFHLYTRFTNQIGNEINKTSTELKAAKTAKDSTKLKTRLKWLTDKMQLYRDSMVAKNPNSFLTALFQAMKEPVIPPGAKHPGGKYDSLYAYRYFKAHYWDGVSFNDGRLVRTPFFEAKLEKYYKELVVPNPDSIIAEVDHMLLYSRSNTEMFKFLMVHFVQKYINPEYMGQDAVFVHLFEKYINTGQADFFTQQYKDFTFKRAYSMMANLIGQPAAPLDLVDTLDRPSPLHNIKSDFVVICFWDPTCSHCKETVPRVDSIFKAKWKNEGVALYGVMVDGGKDNWKKFINDNKLTGWTHVYQLPSQQKEEEAASKPNYRQLYDVYQTPILYLLDKDKNIIAKKLSYQQLDEVIDLKLKNKKSN</sequence>
<evidence type="ECO:0000313" key="7">
    <source>
        <dbReference type="EMBL" id="OQP46465.1"/>
    </source>
</evidence>
<dbReference type="InterPro" id="IPR050553">
    <property type="entry name" value="Thioredoxin_ResA/DsbE_sf"/>
</dbReference>
<keyword evidence="3" id="KW-1015">Disulfide bond</keyword>
<dbReference type="Pfam" id="PF14289">
    <property type="entry name" value="DUF4369"/>
    <property type="match status" value="1"/>
</dbReference>
<dbReference type="SUPFAM" id="SSF52833">
    <property type="entry name" value="Thioredoxin-like"/>
    <property type="match status" value="1"/>
</dbReference>
<proteinExistence type="predicted"/>
<evidence type="ECO:0000256" key="3">
    <source>
        <dbReference type="ARBA" id="ARBA00023157"/>
    </source>
</evidence>
<feature type="domain" description="Thioredoxin" evidence="6">
    <location>
        <begin position="327"/>
        <end position="475"/>
    </location>
</feature>
<accession>A0ABX3NUE4</accession>
<name>A0ABX3NUE4_9BACT</name>
<reference evidence="7 8" key="1">
    <citation type="submission" date="2016-04" db="EMBL/GenBank/DDBJ databases">
        <authorList>
            <person name="Chen L."/>
            <person name="Zhuang W."/>
            <person name="Wang G."/>
        </authorList>
    </citation>
    <scope>NUCLEOTIDE SEQUENCE [LARGE SCALE GENOMIC DNA]</scope>
    <source>
        <strain evidence="8">GR20</strain>
    </source>
</reference>
<dbReference type="Gene3D" id="3.40.30.10">
    <property type="entry name" value="Glutaredoxin"/>
    <property type="match status" value="1"/>
</dbReference>
<dbReference type="InterPro" id="IPR013766">
    <property type="entry name" value="Thioredoxin_domain"/>
</dbReference>
<dbReference type="Pfam" id="PF17127">
    <property type="entry name" value="DUF5106"/>
    <property type="match status" value="1"/>
</dbReference>
<dbReference type="PANTHER" id="PTHR42852">
    <property type="entry name" value="THIOL:DISULFIDE INTERCHANGE PROTEIN DSBE"/>
    <property type="match status" value="1"/>
</dbReference>
<evidence type="ECO:0000256" key="1">
    <source>
        <dbReference type="ARBA" id="ARBA00004196"/>
    </source>
</evidence>
<keyword evidence="8" id="KW-1185">Reference proteome</keyword>
<dbReference type="InterPro" id="IPR025380">
    <property type="entry name" value="DUF4369"/>
</dbReference>
<keyword evidence="4" id="KW-0676">Redox-active center</keyword>
<evidence type="ECO:0000259" key="6">
    <source>
        <dbReference type="PROSITE" id="PS51352"/>
    </source>
</evidence>
<keyword evidence="2" id="KW-0201">Cytochrome c-type biogenesis</keyword>
<gene>
    <name evidence="7" type="ORF">A4D02_30985</name>
</gene>
<organism evidence="7 8">
    <name type="scientific">Niastella koreensis</name>
    <dbReference type="NCBI Taxonomy" id="354356"/>
    <lineage>
        <taxon>Bacteria</taxon>
        <taxon>Pseudomonadati</taxon>
        <taxon>Bacteroidota</taxon>
        <taxon>Chitinophagia</taxon>
        <taxon>Chitinophagales</taxon>
        <taxon>Chitinophagaceae</taxon>
        <taxon>Niastella</taxon>
    </lineage>
</organism>
<dbReference type="EMBL" id="LWBO01000014">
    <property type="protein sequence ID" value="OQP46465.1"/>
    <property type="molecule type" value="Genomic_DNA"/>
</dbReference>
<evidence type="ECO:0000256" key="2">
    <source>
        <dbReference type="ARBA" id="ARBA00022748"/>
    </source>
</evidence>
<dbReference type="RefSeq" id="WP_014222222.1">
    <property type="nucleotide sequence ID" value="NZ_LWBO01000014.1"/>
</dbReference>
<keyword evidence="5" id="KW-0732">Signal</keyword>
<dbReference type="Proteomes" id="UP000192277">
    <property type="component" value="Unassembled WGS sequence"/>
</dbReference>
<evidence type="ECO:0000256" key="5">
    <source>
        <dbReference type="SAM" id="SignalP"/>
    </source>
</evidence>
<dbReference type="PANTHER" id="PTHR42852:SF6">
    <property type="entry name" value="THIOL:DISULFIDE INTERCHANGE PROTEIN DSBE"/>
    <property type="match status" value="1"/>
</dbReference>
<feature type="signal peptide" evidence="5">
    <location>
        <begin position="1"/>
        <end position="20"/>
    </location>
</feature>
<comment type="subcellular location">
    <subcellularLocation>
        <location evidence="1">Cell envelope</location>
    </subcellularLocation>
</comment>
<feature type="chain" id="PRO_5046050867" description="Thioredoxin domain-containing protein" evidence="5">
    <location>
        <begin position="21"/>
        <end position="480"/>
    </location>
</feature>
<dbReference type="InterPro" id="IPR033395">
    <property type="entry name" value="DUF5106"/>
</dbReference>
<dbReference type="InterPro" id="IPR036249">
    <property type="entry name" value="Thioredoxin-like_sf"/>
</dbReference>
<dbReference type="InterPro" id="IPR000866">
    <property type="entry name" value="AhpC/TSA"/>
</dbReference>
<comment type="caution">
    <text evidence="7">The sequence shown here is derived from an EMBL/GenBank/DDBJ whole genome shotgun (WGS) entry which is preliminary data.</text>
</comment>